<dbReference type="AlphaFoldDB" id="A0A2C6L729"/>
<evidence type="ECO:0000256" key="2">
    <source>
        <dbReference type="ARBA" id="ARBA00022801"/>
    </source>
</evidence>
<dbReference type="GO" id="GO:0016787">
    <property type="term" value="F:hydrolase activity"/>
    <property type="evidence" value="ECO:0007669"/>
    <property type="project" value="UniProtKB-KW"/>
</dbReference>
<evidence type="ECO:0000313" key="8">
    <source>
        <dbReference type="Proteomes" id="UP000221165"/>
    </source>
</evidence>
<evidence type="ECO:0000256" key="4">
    <source>
        <dbReference type="ARBA" id="ARBA00022840"/>
    </source>
</evidence>
<dbReference type="Gene3D" id="3.40.50.300">
    <property type="entry name" value="P-loop containing nucleotide triphosphate hydrolases"/>
    <property type="match status" value="1"/>
</dbReference>
<feature type="region of interest" description="Disordered" evidence="5">
    <location>
        <begin position="125"/>
        <end position="160"/>
    </location>
</feature>
<organism evidence="7 8">
    <name type="scientific">Cystoisospora suis</name>
    <dbReference type="NCBI Taxonomy" id="483139"/>
    <lineage>
        <taxon>Eukaryota</taxon>
        <taxon>Sar</taxon>
        <taxon>Alveolata</taxon>
        <taxon>Apicomplexa</taxon>
        <taxon>Conoidasida</taxon>
        <taxon>Coccidia</taxon>
        <taxon>Eucoccidiorida</taxon>
        <taxon>Eimeriorina</taxon>
        <taxon>Sarcocystidae</taxon>
        <taxon>Cystoisospora</taxon>
    </lineage>
</organism>
<evidence type="ECO:0000256" key="5">
    <source>
        <dbReference type="SAM" id="MobiDB-lite"/>
    </source>
</evidence>
<dbReference type="RefSeq" id="XP_067924820.1">
    <property type="nucleotide sequence ID" value="XM_068063210.1"/>
</dbReference>
<dbReference type="VEuPathDB" id="ToxoDB:CSUI_003012"/>
<feature type="compositionally biased region" description="Low complexity" evidence="5">
    <location>
        <begin position="40"/>
        <end position="63"/>
    </location>
</feature>
<keyword evidence="1" id="KW-0547">Nucleotide-binding</keyword>
<dbReference type="GO" id="GO:0003724">
    <property type="term" value="F:RNA helicase activity"/>
    <property type="evidence" value="ECO:0007669"/>
    <property type="project" value="TreeGrafter"/>
</dbReference>
<dbReference type="Proteomes" id="UP000221165">
    <property type="component" value="Unassembled WGS sequence"/>
</dbReference>
<feature type="non-terminal residue" evidence="7">
    <location>
        <position position="337"/>
    </location>
</feature>
<dbReference type="GO" id="GO:0005524">
    <property type="term" value="F:ATP binding"/>
    <property type="evidence" value="ECO:0007669"/>
    <property type="project" value="UniProtKB-KW"/>
</dbReference>
<dbReference type="GeneID" id="94426421"/>
<gene>
    <name evidence="7" type="ORF">CSUI_003012</name>
</gene>
<dbReference type="PANTHER" id="PTHR47959">
    <property type="entry name" value="ATP-DEPENDENT RNA HELICASE RHLE-RELATED"/>
    <property type="match status" value="1"/>
</dbReference>
<keyword evidence="2" id="KW-0378">Hydrolase</keyword>
<dbReference type="SUPFAM" id="SSF52540">
    <property type="entry name" value="P-loop containing nucleoside triphosphate hydrolases"/>
    <property type="match status" value="1"/>
</dbReference>
<feature type="compositionally biased region" description="Polar residues" evidence="5">
    <location>
        <begin position="149"/>
        <end position="160"/>
    </location>
</feature>
<evidence type="ECO:0000313" key="7">
    <source>
        <dbReference type="EMBL" id="PHJ23143.1"/>
    </source>
</evidence>
<feature type="region of interest" description="Disordered" evidence="5">
    <location>
        <begin position="40"/>
        <end position="82"/>
    </location>
</feature>
<dbReference type="PROSITE" id="PS51194">
    <property type="entry name" value="HELICASE_CTER"/>
    <property type="match status" value="1"/>
</dbReference>
<reference evidence="7 8" key="1">
    <citation type="journal article" date="2017" name="Int. J. Parasitol.">
        <title>The genome of the protozoan parasite Cystoisospora suis and a reverse vaccinology approach to identify vaccine candidates.</title>
        <authorList>
            <person name="Palmieri N."/>
            <person name="Shrestha A."/>
            <person name="Ruttkowski B."/>
            <person name="Beck T."/>
            <person name="Vogl C."/>
            <person name="Tomley F."/>
            <person name="Blake D.P."/>
            <person name="Joachim A."/>
        </authorList>
    </citation>
    <scope>NUCLEOTIDE SEQUENCE [LARGE SCALE GENOMIC DNA]</scope>
    <source>
        <strain evidence="7 8">Wien I</strain>
    </source>
</reference>
<dbReference type="CDD" id="cd18787">
    <property type="entry name" value="SF2_C_DEAD"/>
    <property type="match status" value="1"/>
</dbReference>
<evidence type="ECO:0000259" key="6">
    <source>
        <dbReference type="PROSITE" id="PS51194"/>
    </source>
</evidence>
<dbReference type="PANTHER" id="PTHR47959:SF1">
    <property type="entry name" value="ATP-DEPENDENT RNA HELICASE DBPA"/>
    <property type="match status" value="1"/>
</dbReference>
<accession>A0A2C6L729</accession>
<dbReference type="EMBL" id="MIGC01001272">
    <property type="protein sequence ID" value="PHJ23143.1"/>
    <property type="molecule type" value="Genomic_DNA"/>
</dbReference>
<dbReference type="Pfam" id="PF00271">
    <property type="entry name" value="Helicase_C"/>
    <property type="match status" value="1"/>
</dbReference>
<dbReference type="GO" id="GO:0005829">
    <property type="term" value="C:cytosol"/>
    <property type="evidence" value="ECO:0007669"/>
    <property type="project" value="TreeGrafter"/>
</dbReference>
<evidence type="ECO:0000256" key="1">
    <source>
        <dbReference type="ARBA" id="ARBA00022741"/>
    </source>
</evidence>
<protein>
    <submittedName>
        <fullName evidence="7">Atp-dependent rna</fullName>
    </submittedName>
</protein>
<comment type="caution">
    <text evidence="7">The sequence shown here is derived from an EMBL/GenBank/DDBJ whole genome shotgun (WGS) entry which is preliminary data.</text>
</comment>
<name>A0A2C6L729_9APIC</name>
<dbReference type="InterPro" id="IPR001650">
    <property type="entry name" value="Helicase_C-like"/>
</dbReference>
<dbReference type="SMART" id="SM00490">
    <property type="entry name" value="HELICc"/>
    <property type="match status" value="1"/>
</dbReference>
<keyword evidence="4" id="KW-0067">ATP-binding</keyword>
<evidence type="ECO:0000256" key="3">
    <source>
        <dbReference type="ARBA" id="ARBA00022806"/>
    </source>
</evidence>
<keyword evidence="8" id="KW-1185">Reference proteome</keyword>
<feature type="non-terminal residue" evidence="7">
    <location>
        <position position="1"/>
    </location>
</feature>
<dbReference type="InterPro" id="IPR027417">
    <property type="entry name" value="P-loop_NTPase"/>
</dbReference>
<sequence>AAKSVEQNVSIVHDEKAKFQWLSSHLLSLLGGDLCGRSLHTPSASPPSTTATSPSSSFSSSPAGNVNPALSLGDRRLSSSSDLSKGRVGVIFCNTQQRCEDLAYLLEEELTQQMNQLALCQMKRHPQDAGGDGKNSMGRESEGSHTKKTSMMSQGSLSSVVSAPNTKAAAARLLQLKPDEQPLDGDGGGEERDASHDPRILKRNADQTFKYVTVVHGGLNQTERLTAIRRLHQHLLKPPPPPITGLPPCRDGGDNRSIDIASSLISPLLLIATDVAARGLDFPAALSLVVSYDAPLDGDVYIHRIGRAGRAGRKGKAYALLTKGEKRAAALLVEAME</sequence>
<proteinExistence type="predicted"/>
<feature type="domain" description="Helicase C-terminal" evidence="6">
    <location>
        <begin position="204"/>
        <end position="337"/>
    </location>
</feature>
<keyword evidence="3" id="KW-0347">Helicase</keyword>
<feature type="compositionally biased region" description="Basic and acidic residues" evidence="5">
    <location>
        <begin position="189"/>
        <end position="198"/>
    </location>
</feature>
<dbReference type="InterPro" id="IPR050079">
    <property type="entry name" value="DEAD_box_RNA_helicase"/>
</dbReference>
<feature type="region of interest" description="Disordered" evidence="5">
    <location>
        <begin position="175"/>
        <end position="198"/>
    </location>
</feature>